<evidence type="ECO:0000256" key="7">
    <source>
        <dbReference type="SAM" id="Coils"/>
    </source>
</evidence>
<accession>A0ABW1IP57</accession>
<keyword evidence="12" id="KW-1185">Reference proteome</keyword>
<dbReference type="CDD" id="cd11386">
    <property type="entry name" value="MCP_signal"/>
    <property type="match status" value="1"/>
</dbReference>
<dbReference type="Pfam" id="PF00672">
    <property type="entry name" value="HAMP"/>
    <property type="match status" value="1"/>
</dbReference>
<protein>
    <submittedName>
        <fullName evidence="11">Methyl-accepting chemotaxis protein</fullName>
    </submittedName>
</protein>
<dbReference type="EMBL" id="JBHSQV010000138">
    <property type="protein sequence ID" value="MFC5986858.1"/>
    <property type="molecule type" value="Genomic_DNA"/>
</dbReference>
<reference evidence="12" key="1">
    <citation type="journal article" date="2019" name="Int. J. Syst. Evol. Microbiol.">
        <title>The Global Catalogue of Microorganisms (GCM) 10K type strain sequencing project: providing services to taxonomists for standard genome sequencing and annotation.</title>
        <authorList>
            <consortium name="The Broad Institute Genomics Platform"/>
            <consortium name="The Broad Institute Genome Sequencing Center for Infectious Disease"/>
            <person name="Wu L."/>
            <person name="Ma J."/>
        </authorList>
    </citation>
    <scope>NUCLEOTIDE SEQUENCE [LARGE SCALE GENOMIC DNA]</scope>
    <source>
        <strain evidence="12">CCM 8749</strain>
    </source>
</reference>
<evidence type="ECO:0000256" key="6">
    <source>
        <dbReference type="PROSITE-ProRule" id="PRU00284"/>
    </source>
</evidence>
<dbReference type="Gene3D" id="1.10.287.950">
    <property type="entry name" value="Methyl-accepting chemotaxis protein"/>
    <property type="match status" value="1"/>
</dbReference>
<comment type="caution">
    <text evidence="11">The sequence shown here is derived from an EMBL/GenBank/DDBJ whole genome shotgun (WGS) entry which is preliminary data.</text>
</comment>
<dbReference type="SMART" id="SM00304">
    <property type="entry name" value="HAMP"/>
    <property type="match status" value="1"/>
</dbReference>
<evidence type="ECO:0000313" key="11">
    <source>
        <dbReference type="EMBL" id="MFC5986858.1"/>
    </source>
</evidence>
<dbReference type="PANTHER" id="PTHR32089">
    <property type="entry name" value="METHYL-ACCEPTING CHEMOTAXIS PROTEIN MCPB"/>
    <property type="match status" value="1"/>
</dbReference>
<keyword evidence="8" id="KW-0812">Transmembrane</keyword>
<proteinExistence type="inferred from homology"/>
<dbReference type="InterPro" id="IPR003660">
    <property type="entry name" value="HAMP_dom"/>
</dbReference>
<evidence type="ECO:0000259" key="10">
    <source>
        <dbReference type="PROSITE" id="PS50885"/>
    </source>
</evidence>
<evidence type="ECO:0000256" key="3">
    <source>
        <dbReference type="ARBA" id="ARBA00023136"/>
    </source>
</evidence>
<dbReference type="Pfam" id="PF00015">
    <property type="entry name" value="MCPsignal"/>
    <property type="match status" value="1"/>
</dbReference>
<dbReference type="SUPFAM" id="SSF58104">
    <property type="entry name" value="Methyl-accepting chemotaxis protein (MCP) signaling domain"/>
    <property type="match status" value="1"/>
</dbReference>
<comment type="subcellular location">
    <subcellularLocation>
        <location evidence="1">Cell membrane</location>
    </subcellularLocation>
</comment>
<comment type="similarity">
    <text evidence="5">Belongs to the methyl-accepting chemotaxis (MCP) protein family.</text>
</comment>
<feature type="transmembrane region" description="Helical" evidence="8">
    <location>
        <begin position="21"/>
        <end position="40"/>
    </location>
</feature>
<feature type="domain" description="HAMP" evidence="10">
    <location>
        <begin position="345"/>
        <end position="397"/>
    </location>
</feature>
<dbReference type="SMART" id="SM00283">
    <property type="entry name" value="MA"/>
    <property type="match status" value="1"/>
</dbReference>
<feature type="coiled-coil region" evidence="7">
    <location>
        <begin position="659"/>
        <end position="696"/>
    </location>
</feature>
<evidence type="ECO:0000256" key="4">
    <source>
        <dbReference type="ARBA" id="ARBA00023224"/>
    </source>
</evidence>
<name>A0ABW1IP57_9BACL</name>
<evidence type="ECO:0000256" key="8">
    <source>
        <dbReference type="SAM" id="Phobius"/>
    </source>
</evidence>
<gene>
    <name evidence="11" type="ORF">ACFPXP_10555</name>
</gene>
<evidence type="ECO:0000313" key="12">
    <source>
        <dbReference type="Proteomes" id="UP001596250"/>
    </source>
</evidence>
<dbReference type="PROSITE" id="PS50111">
    <property type="entry name" value="CHEMOTAXIS_TRANSDUC_2"/>
    <property type="match status" value="1"/>
</dbReference>
<dbReference type="PANTHER" id="PTHR32089:SF112">
    <property type="entry name" value="LYSOZYME-LIKE PROTEIN-RELATED"/>
    <property type="match status" value="1"/>
</dbReference>
<dbReference type="Gene3D" id="6.10.340.10">
    <property type="match status" value="1"/>
</dbReference>
<feature type="transmembrane region" description="Helical" evidence="8">
    <location>
        <begin position="325"/>
        <end position="347"/>
    </location>
</feature>
<keyword evidence="8" id="KW-1133">Transmembrane helix</keyword>
<sequence length="710" mass="77845">MSRIFSPFSALMLKLKYPQKFIVFSILFIVPLGMLLNIWLNELQKNIHSTELEKTGTAYIREIMPFMLSIQQHRGLMNGYLNGDQSSESSLMKISKEIEAEITRLMELQAGQGARLELEDSWNAIVSEWNTLEERAASMTAPESFAQHTELIDNLIHHIVEAADRSSLTLDPEIETYYLMDAMVNQIPMLIEQTGQVRGQINGALARRSLSTDERIQTMLQQEQIKSAYYGMNKGLERATSANESLKASIGVVGEQSIHSINGFLQTLDEQILNAETLQMNPQDFFNIGTETIDHAYAFFTSINSELDRLLSERRSEDQFYRNQMLAIVGASILLVALFFGGFYFSVKQTIRHLQSGADKLASGQLSERIQLQTRDELREIGTSFNAMADSLSTLVLRSQEISQHVAASSQQLSAVSVESTSSAQQVAFAIQGIAEGAESQNQTSEDNTLAMNEIASGIQNISESAAEAAEEAAIISDHAVQSGEKLNDTVQQMNNIQSSVHESTGIIAKLGEQSTDIGQIVDTIHHISEQTHMLALNANIEAARAGEHGRSFKVVATEVAKLAAQSKQSAEHITEIIEQIHSLVGQVEESMTGTVRETEQGMRVISETSESVGSIIRSIQNIAQRVLEISASSQEVSAGAEEVSAAISETSHISKSAADQASEVAAATEQQLASMEEVQASSEALSSYAQQLQDELSRFTIPKPSESNS</sequence>
<dbReference type="RefSeq" id="WP_379894168.1">
    <property type="nucleotide sequence ID" value="NZ_CBCSCT010000068.1"/>
</dbReference>
<evidence type="ECO:0000256" key="1">
    <source>
        <dbReference type="ARBA" id="ARBA00004236"/>
    </source>
</evidence>
<evidence type="ECO:0000259" key="9">
    <source>
        <dbReference type="PROSITE" id="PS50111"/>
    </source>
</evidence>
<dbReference type="CDD" id="cd06225">
    <property type="entry name" value="HAMP"/>
    <property type="match status" value="1"/>
</dbReference>
<dbReference type="InterPro" id="IPR004089">
    <property type="entry name" value="MCPsignal_dom"/>
</dbReference>
<keyword evidence="7" id="KW-0175">Coiled coil</keyword>
<keyword evidence="3 8" id="KW-0472">Membrane</keyword>
<evidence type="ECO:0000256" key="2">
    <source>
        <dbReference type="ARBA" id="ARBA00022475"/>
    </source>
</evidence>
<keyword evidence="4 6" id="KW-0807">Transducer</keyword>
<keyword evidence="2" id="KW-1003">Cell membrane</keyword>
<organism evidence="11 12">
    <name type="scientific">Marinicrinis lubricantis</name>
    <dbReference type="NCBI Taxonomy" id="2086470"/>
    <lineage>
        <taxon>Bacteria</taxon>
        <taxon>Bacillati</taxon>
        <taxon>Bacillota</taxon>
        <taxon>Bacilli</taxon>
        <taxon>Bacillales</taxon>
        <taxon>Paenibacillaceae</taxon>
    </lineage>
</organism>
<evidence type="ECO:0000256" key="5">
    <source>
        <dbReference type="ARBA" id="ARBA00029447"/>
    </source>
</evidence>
<feature type="domain" description="Methyl-accepting transducer" evidence="9">
    <location>
        <begin position="416"/>
        <end position="652"/>
    </location>
</feature>
<dbReference type="Proteomes" id="UP001596250">
    <property type="component" value="Unassembled WGS sequence"/>
</dbReference>
<dbReference type="PROSITE" id="PS50885">
    <property type="entry name" value="HAMP"/>
    <property type="match status" value="1"/>
</dbReference>